<reference evidence="2 3" key="1">
    <citation type="submission" date="2015-02" db="EMBL/GenBank/DDBJ databases">
        <title>Genome Sequence of Jannaschia aquimarina DSM28248, a member of the Roseobacter clade.</title>
        <authorList>
            <person name="Voget S."/>
            <person name="Daniel R."/>
        </authorList>
    </citation>
    <scope>NUCLEOTIDE SEQUENCE [LARGE SCALE GENOMIC DNA]</scope>
    <source>
        <strain evidence="2 3">GSW-M26</strain>
    </source>
</reference>
<dbReference type="InterPro" id="IPR038396">
    <property type="entry name" value="SpoIIAA-like_sf"/>
</dbReference>
<dbReference type="AlphaFoldDB" id="A0A0D1CTX4"/>
<proteinExistence type="predicted"/>
<name>A0A0D1CTX4_9RHOB</name>
<dbReference type="Gene3D" id="3.40.50.10600">
    <property type="entry name" value="SpoIIaa-like domains"/>
    <property type="match status" value="1"/>
</dbReference>
<accession>A0A0D1CTX4</accession>
<organism evidence="2 3">
    <name type="scientific">Jannaschia aquimarina</name>
    <dbReference type="NCBI Taxonomy" id="935700"/>
    <lineage>
        <taxon>Bacteria</taxon>
        <taxon>Pseudomonadati</taxon>
        <taxon>Pseudomonadota</taxon>
        <taxon>Alphaproteobacteria</taxon>
        <taxon>Rhodobacterales</taxon>
        <taxon>Roseobacteraceae</taxon>
        <taxon>Jannaschia</taxon>
    </lineage>
</organism>
<dbReference type="Proteomes" id="UP000032232">
    <property type="component" value="Unassembled WGS sequence"/>
</dbReference>
<gene>
    <name evidence="2" type="ORF">jaqu_00170</name>
</gene>
<evidence type="ECO:0000256" key="1">
    <source>
        <dbReference type="SAM" id="MobiDB-lite"/>
    </source>
</evidence>
<evidence type="ECO:0000313" key="3">
    <source>
        <dbReference type="Proteomes" id="UP000032232"/>
    </source>
</evidence>
<comment type="caution">
    <text evidence="2">The sequence shown here is derived from an EMBL/GenBank/DDBJ whole genome shotgun (WGS) entry which is preliminary data.</text>
</comment>
<feature type="region of interest" description="Disordered" evidence="1">
    <location>
        <begin position="1"/>
        <end position="20"/>
    </location>
</feature>
<dbReference type="SUPFAM" id="SSF52091">
    <property type="entry name" value="SpoIIaa-like"/>
    <property type="match status" value="1"/>
</dbReference>
<dbReference type="InterPro" id="IPR036513">
    <property type="entry name" value="STAS_dom_sf"/>
</dbReference>
<dbReference type="PATRIC" id="fig|935700.4.peg.18"/>
<protein>
    <submittedName>
        <fullName evidence="2">Uncharacterized protein</fullName>
    </submittedName>
</protein>
<evidence type="ECO:0000313" key="2">
    <source>
        <dbReference type="EMBL" id="KIT18217.1"/>
    </source>
</evidence>
<sequence>MVVAPTGDEGDARSWKTGTINTEQRDEGHVWLLTVSGRMGWSDFDAVVPRMERTLCSDAPLRLMVDYRDGTGMSAGGCLREAGELARPFSLI</sequence>
<dbReference type="EMBL" id="JYFE01000001">
    <property type="protein sequence ID" value="KIT18217.1"/>
    <property type="molecule type" value="Genomic_DNA"/>
</dbReference>
<keyword evidence="3" id="KW-1185">Reference proteome</keyword>